<name>A0A6M3K4I4_9ZZZZ</name>
<evidence type="ECO:0000313" key="1">
    <source>
        <dbReference type="EMBL" id="QJA77336.1"/>
    </source>
</evidence>
<reference evidence="1" key="1">
    <citation type="submission" date="2020-03" db="EMBL/GenBank/DDBJ databases">
        <title>The deep terrestrial virosphere.</title>
        <authorList>
            <person name="Holmfeldt K."/>
            <person name="Nilsson E."/>
            <person name="Simone D."/>
            <person name="Lopez-Fernandez M."/>
            <person name="Wu X."/>
            <person name="de Brujin I."/>
            <person name="Lundin D."/>
            <person name="Andersson A."/>
            <person name="Bertilsson S."/>
            <person name="Dopson M."/>
        </authorList>
    </citation>
    <scope>NUCLEOTIDE SEQUENCE</scope>
    <source>
        <strain evidence="1">MM415A01322</strain>
    </source>
</reference>
<dbReference type="AlphaFoldDB" id="A0A6M3K4I4"/>
<organism evidence="1">
    <name type="scientific">viral metagenome</name>
    <dbReference type="NCBI Taxonomy" id="1070528"/>
    <lineage>
        <taxon>unclassified sequences</taxon>
        <taxon>metagenomes</taxon>
        <taxon>organismal metagenomes</taxon>
    </lineage>
</organism>
<dbReference type="EMBL" id="MT142278">
    <property type="protein sequence ID" value="QJA77336.1"/>
    <property type="molecule type" value="Genomic_DNA"/>
</dbReference>
<gene>
    <name evidence="1" type="ORF">MM415A01322_0001</name>
</gene>
<accession>A0A6M3K4I4</accession>
<sequence>MAIVSLSSRSLKTGTYESPSIRLPNNIPPISEFRAALDWSDLVNPDTFVKVDAYISDNDKEWMYFGGITYKGGVYDPQTQPGFRPWVDGLSLNRKYVKFIIETRTPLNLSAEVEF</sequence>
<protein>
    <submittedName>
        <fullName evidence="1">Uncharacterized protein</fullName>
    </submittedName>
</protein>
<proteinExistence type="predicted"/>